<proteinExistence type="predicted"/>
<sequence>MLAIPFSCTDWSSFHEIRGLIRLEDEALVLEYRISHWGCFPKAKVRESHVPRELIVGAGFKRGWLGSVLTIQTGSLRAWEDFPGAVDGRARLSIGREDRELARELAALVCPGKTAHPVDEFA</sequence>
<reference evidence="1 2" key="1">
    <citation type="submission" date="2019-02" db="EMBL/GenBank/DDBJ databases">
        <title>Deep-cultivation of Planctomycetes and their phenomic and genomic characterization uncovers novel biology.</title>
        <authorList>
            <person name="Wiegand S."/>
            <person name="Jogler M."/>
            <person name="Boedeker C."/>
            <person name="Pinto D."/>
            <person name="Vollmers J."/>
            <person name="Rivas-Marin E."/>
            <person name="Kohn T."/>
            <person name="Peeters S.H."/>
            <person name="Heuer A."/>
            <person name="Rast P."/>
            <person name="Oberbeckmann S."/>
            <person name="Bunk B."/>
            <person name="Jeske O."/>
            <person name="Meyerdierks A."/>
            <person name="Storesund J.E."/>
            <person name="Kallscheuer N."/>
            <person name="Luecker S."/>
            <person name="Lage O.M."/>
            <person name="Pohl T."/>
            <person name="Merkel B.J."/>
            <person name="Hornburger P."/>
            <person name="Mueller R.-W."/>
            <person name="Bruemmer F."/>
            <person name="Labrenz M."/>
            <person name="Spormann A.M."/>
            <person name="Op den Camp H."/>
            <person name="Overmann J."/>
            <person name="Amann R."/>
            <person name="Jetten M.S.M."/>
            <person name="Mascher T."/>
            <person name="Medema M.H."/>
            <person name="Devos D.P."/>
            <person name="Kaster A.-K."/>
            <person name="Ovreas L."/>
            <person name="Rohde M."/>
            <person name="Galperin M.Y."/>
            <person name="Jogler C."/>
        </authorList>
    </citation>
    <scope>NUCLEOTIDE SEQUENCE [LARGE SCALE GENOMIC DNA]</scope>
    <source>
        <strain evidence="1 2">ElP</strain>
    </source>
</reference>
<keyword evidence="2" id="KW-1185">Reference proteome</keyword>
<evidence type="ECO:0000313" key="2">
    <source>
        <dbReference type="Proteomes" id="UP000317835"/>
    </source>
</evidence>
<dbReference type="EMBL" id="CP036426">
    <property type="protein sequence ID" value="QDV32498.1"/>
    <property type="molecule type" value="Genomic_DNA"/>
</dbReference>
<dbReference type="RefSeq" id="WP_145266633.1">
    <property type="nucleotide sequence ID" value="NZ_CP036426.1"/>
</dbReference>
<dbReference type="OrthoDB" id="9841752at2"/>
<organism evidence="1 2">
    <name type="scientific">Tautonia plasticadhaerens</name>
    <dbReference type="NCBI Taxonomy" id="2527974"/>
    <lineage>
        <taxon>Bacteria</taxon>
        <taxon>Pseudomonadati</taxon>
        <taxon>Planctomycetota</taxon>
        <taxon>Planctomycetia</taxon>
        <taxon>Isosphaerales</taxon>
        <taxon>Isosphaeraceae</taxon>
        <taxon>Tautonia</taxon>
    </lineage>
</organism>
<dbReference type="AlphaFoldDB" id="A0A518GV86"/>
<accession>A0A518GV86</accession>
<dbReference type="KEGG" id="tpla:ElP_03310"/>
<gene>
    <name evidence="1" type="ORF">ElP_03310</name>
</gene>
<name>A0A518GV86_9BACT</name>
<dbReference type="Proteomes" id="UP000317835">
    <property type="component" value="Chromosome"/>
</dbReference>
<protein>
    <submittedName>
        <fullName evidence="1">Uncharacterized protein</fullName>
    </submittedName>
</protein>
<evidence type="ECO:0000313" key="1">
    <source>
        <dbReference type="EMBL" id="QDV32498.1"/>
    </source>
</evidence>